<dbReference type="Proteomes" id="UP000179164">
    <property type="component" value="Unassembled WGS sequence"/>
</dbReference>
<dbReference type="PANTHER" id="PTHR43000">
    <property type="entry name" value="DTDP-D-GLUCOSE 4,6-DEHYDRATASE-RELATED"/>
    <property type="match status" value="1"/>
</dbReference>
<accession>A0A1G2B2N6</accession>
<protein>
    <recommendedName>
        <fullName evidence="2">NAD-dependent epimerase/dehydratase domain-containing protein</fullName>
    </recommendedName>
</protein>
<dbReference type="SUPFAM" id="SSF51735">
    <property type="entry name" value="NAD(P)-binding Rossmann-fold domains"/>
    <property type="match status" value="1"/>
</dbReference>
<evidence type="ECO:0000313" key="4">
    <source>
        <dbReference type="Proteomes" id="UP000179164"/>
    </source>
</evidence>
<name>A0A1G2B2N6_9BACT</name>
<gene>
    <name evidence="3" type="ORF">A2898_05455</name>
</gene>
<dbReference type="Gene3D" id="3.40.50.720">
    <property type="entry name" value="NAD(P)-binding Rossmann-like Domain"/>
    <property type="match status" value="1"/>
</dbReference>
<dbReference type="CDD" id="cd08946">
    <property type="entry name" value="SDR_e"/>
    <property type="match status" value="1"/>
</dbReference>
<evidence type="ECO:0000256" key="1">
    <source>
        <dbReference type="ARBA" id="ARBA00007637"/>
    </source>
</evidence>
<sequence>METSRRLFLTGGTGYLGSALRQSFIGTPWTIYVQTRSATIHTLSERECSISHNEPLANVFHKEHIDTVIHLTGMSTDAACERNRDAAWEVNVSQTVTALRAAIQAGVRHFIFSSTASVYDRGGRQDTYTEHSFSKPHAWYGHTKHMAEQSLKPHANSIAISILRQPAIYGMSPRMRYDTLINLFVREAKIHGIIPLHEDGNIFRPIAGLPHVCAVYRFVIEHPPAGLQEINIVSENELVRTYADRIQTFAKRRGAAVSMHSVSFPLFSSYRVVSEHHLPVTYPNSMFETEVNGMWGMVH</sequence>
<dbReference type="STRING" id="1798543.A2898_05455"/>
<dbReference type="EMBL" id="MHKE01000020">
    <property type="protein sequence ID" value="OGY82450.1"/>
    <property type="molecule type" value="Genomic_DNA"/>
</dbReference>
<evidence type="ECO:0000259" key="2">
    <source>
        <dbReference type="Pfam" id="PF01370"/>
    </source>
</evidence>
<dbReference type="AlphaFoldDB" id="A0A1G2B2N6"/>
<feature type="domain" description="NAD-dependent epimerase/dehydratase" evidence="2">
    <location>
        <begin position="8"/>
        <end position="231"/>
    </location>
</feature>
<proteinExistence type="inferred from homology"/>
<dbReference type="Pfam" id="PF01370">
    <property type="entry name" value="Epimerase"/>
    <property type="match status" value="1"/>
</dbReference>
<evidence type="ECO:0000313" key="3">
    <source>
        <dbReference type="EMBL" id="OGY82450.1"/>
    </source>
</evidence>
<dbReference type="InterPro" id="IPR001509">
    <property type="entry name" value="Epimerase_deHydtase"/>
</dbReference>
<reference evidence="3 4" key="1">
    <citation type="journal article" date="2016" name="Nat. Commun.">
        <title>Thousands of microbial genomes shed light on interconnected biogeochemical processes in an aquifer system.</title>
        <authorList>
            <person name="Anantharaman K."/>
            <person name="Brown C.T."/>
            <person name="Hug L.A."/>
            <person name="Sharon I."/>
            <person name="Castelle C.J."/>
            <person name="Probst A.J."/>
            <person name="Thomas B.C."/>
            <person name="Singh A."/>
            <person name="Wilkins M.J."/>
            <person name="Karaoz U."/>
            <person name="Brodie E.L."/>
            <person name="Williams K.H."/>
            <person name="Hubbard S.S."/>
            <person name="Banfield J.F."/>
        </authorList>
    </citation>
    <scope>NUCLEOTIDE SEQUENCE [LARGE SCALE GENOMIC DNA]</scope>
</reference>
<comment type="caution">
    <text evidence="3">The sequence shown here is derived from an EMBL/GenBank/DDBJ whole genome shotgun (WGS) entry which is preliminary data.</text>
</comment>
<organism evidence="3 4">
    <name type="scientific">Candidatus Kerfeldbacteria bacterium RIFCSPLOWO2_01_FULL_48_11</name>
    <dbReference type="NCBI Taxonomy" id="1798543"/>
    <lineage>
        <taxon>Bacteria</taxon>
        <taxon>Candidatus Kerfeldiibacteriota</taxon>
    </lineage>
</organism>
<dbReference type="InterPro" id="IPR036291">
    <property type="entry name" value="NAD(P)-bd_dom_sf"/>
</dbReference>
<comment type="similarity">
    <text evidence="1">Belongs to the NAD(P)-dependent epimerase/dehydratase family.</text>
</comment>